<gene>
    <name evidence="1" type="ORF">ACFOVS_11345</name>
</gene>
<dbReference type="Gene3D" id="1.20.910.10">
    <property type="entry name" value="Heme oxygenase-like"/>
    <property type="match status" value="1"/>
</dbReference>
<dbReference type="CDD" id="cd19166">
    <property type="entry name" value="HemeO-bac"/>
    <property type="match status" value="1"/>
</dbReference>
<dbReference type="InterPro" id="IPR016084">
    <property type="entry name" value="Haem_Oase-like_multi-hlx"/>
</dbReference>
<reference evidence="2" key="1">
    <citation type="journal article" date="2019" name="Int. J. Syst. Evol. Microbiol.">
        <title>The Global Catalogue of Microorganisms (GCM) 10K type strain sequencing project: providing services to taxonomists for standard genome sequencing and annotation.</title>
        <authorList>
            <consortium name="The Broad Institute Genomics Platform"/>
            <consortium name="The Broad Institute Genome Sequencing Center for Infectious Disease"/>
            <person name="Wu L."/>
            <person name="Ma J."/>
        </authorList>
    </citation>
    <scope>NUCLEOTIDE SEQUENCE [LARGE SCALE GENOMIC DNA]</scope>
    <source>
        <strain evidence="2">TBRC 5781</strain>
    </source>
</reference>
<dbReference type="SUPFAM" id="SSF48613">
    <property type="entry name" value="Heme oxygenase-like"/>
    <property type="match status" value="1"/>
</dbReference>
<keyword evidence="2" id="KW-1185">Reference proteome</keyword>
<comment type="caution">
    <text evidence="1">The sequence shown here is derived from an EMBL/GenBank/DDBJ whole genome shotgun (WGS) entry which is preliminary data.</text>
</comment>
<evidence type="ECO:0000313" key="1">
    <source>
        <dbReference type="EMBL" id="MFC3968712.1"/>
    </source>
</evidence>
<name>A0ABV8E8B3_9HYPH</name>
<proteinExistence type="predicted"/>
<accession>A0ABV8E8B3</accession>
<dbReference type="RefSeq" id="WP_247259566.1">
    <property type="nucleotide sequence ID" value="NZ_JALJQZ010000003.1"/>
</dbReference>
<dbReference type="Proteomes" id="UP001595697">
    <property type="component" value="Unassembled WGS sequence"/>
</dbReference>
<dbReference type="EMBL" id="JBHSBD010000049">
    <property type="protein sequence ID" value="MFC3968712.1"/>
    <property type="molecule type" value="Genomic_DNA"/>
</dbReference>
<organism evidence="1 2">
    <name type="scientific">Rhizobium lemnae</name>
    <dbReference type="NCBI Taxonomy" id="1214924"/>
    <lineage>
        <taxon>Bacteria</taxon>
        <taxon>Pseudomonadati</taxon>
        <taxon>Pseudomonadota</taxon>
        <taxon>Alphaproteobacteria</taxon>
        <taxon>Hyphomicrobiales</taxon>
        <taxon>Rhizobiaceae</taxon>
        <taxon>Rhizobium/Agrobacterium group</taxon>
        <taxon>Rhizobium</taxon>
    </lineage>
</organism>
<protein>
    <submittedName>
        <fullName evidence="1">Biliverdin-producing heme oxygenase</fullName>
    </submittedName>
</protein>
<sequence>MVHYKTYLQGLLAFRRPLDDQMLLCHLPDEFGGWRPKAISPLIVADMKDLTLAPKLVSDAIYLKRDLESLLGTLYVLEGSTLGARILYRRANELGLDGTHGARHLHEQAASDGFVRFLQILDAAPDVDMNKVIGASDLAFQWAETAFKDNVNE</sequence>
<evidence type="ECO:0000313" key="2">
    <source>
        <dbReference type="Proteomes" id="UP001595697"/>
    </source>
</evidence>